<accession>A0A318TQU0</accession>
<evidence type="ECO:0000259" key="1">
    <source>
        <dbReference type="Pfam" id="PF06527"/>
    </source>
</evidence>
<feature type="domain" description="TniQ" evidence="1">
    <location>
        <begin position="17"/>
        <end position="71"/>
    </location>
</feature>
<keyword evidence="3" id="KW-1185">Reference proteome</keyword>
<reference evidence="2 3" key="1">
    <citation type="submission" date="2018-06" db="EMBL/GenBank/DDBJ databases">
        <title>Genomic Encyclopedia of Type Strains, Phase III (KMG-III): the genomes of soil and plant-associated and newly described type strains.</title>
        <authorList>
            <person name="Whitman W."/>
        </authorList>
    </citation>
    <scope>NUCLEOTIDE SEQUENCE [LARGE SCALE GENOMIC DNA]</scope>
    <source>
        <strain evidence="2 3">JA737</strain>
    </source>
</reference>
<dbReference type="InterPro" id="IPR009492">
    <property type="entry name" value="TniQ"/>
</dbReference>
<comment type="caution">
    <text evidence="2">The sequence shown here is derived from an EMBL/GenBank/DDBJ whole genome shotgun (WGS) entry which is preliminary data.</text>
</comment>
<dbReference type="EMBL" id="QJTK01000033">
    <property type="protein sequence ID" value="PYF06170.1"/>
    <property type="molecule type" value="Genomic_DNA"/>
</dbReference>
<evidence type="ECO:0000313" key="3">
    <source>
        <dbReference type="Proteomes" id="UP000247727"/>
    </source>
</evidence>
<dbReference type="AlphaFoldDB" id="A0A318TQU0"/>
<gene>
    <name evidence="2" type="ORF">C8J30_13311</name>
</gene>
<sequence>MSASAARATTVTAFKTLVEFRGEWLAKTFLARQADKFCPLCLLEDGSRDAWRQQLIWCFEPVHRCLKHGVWLEHLEHPVLDLREGLARLEPHSARLADEASPSYLHWLDHRLSDAMRGGTDWLERQDLQQVLDASLMIGAVMNNGHKVRPQTLAPQAREAAVETGFRIYSLGPAAITAALDDIRNASPARAVQAGPLSRYGALHDWLDRRCNARDPGPIRDILRDHIVQHDAVDAGEVVLGIEIAQRRFHTIQSLAEASGIERRRLSRLLQKLGMVPTGASDAESGLLRFEVAAVSVVLTDFKTAITFNEVPDYIGASLRQTQALYSAGFLAPLFPVDAPGAVRNQVFARRSLDAFLARLAVLPEIDAPAVVGLQTIAYACQRGAGTTVDVIDLIFKGELRAFRRSGPPAFDKVLVSPAEALALRAA</sequence>
<organism evidence="2 3">
    <name type="scientific">Rhodobacter viridis</name>
    <dbReference type="NCBI Taxonomy" id="1054202"/>
    <lineage>
        <taxon>Bacteria</taxon>
        <taxon>Pseudomonadati</taxon>
        <taxon>Pseudomonadota</taxon>
        <taxon>Alphaproteobacteria</taxon>
        <taxon>Rhodobacterales</taxon>
        <taxon>Rhodobacter group</taxon>
        <taxon>Rhodobacter</taxon>
    </lineage>
</organism>
<dbReference type="Proteomes" id="UP000247727">
    <property type="component" value="Unassembled WGS sequence"/>
</dbReference>
<dbReference type="OrthoDB" id="7595282at2"/>
<name>A0A318TQU0_9RHOB</name>
<dbReference type="Pfam" id="PF06527">
    <property type="entry name" value="TniQ"/>
    <property type="match status" value="1"/>
</dbReference>
<proteinExistence type="predicted"/>
<protein>
    <submittedName>
        <fullName evidence="2">TniQ protein</fullName>
    </submittedName>
</protein>
<evidence type="ECO:0000313" key="2">
    <source>
        <dbReference type="EMBL" id="PYF06170.1"/>
    </source>
</evidence>